<dbReference type="CDD" id="cd00009">
    <property type="entry name" value="AAA"/>
    <property type="match status" value="1"/>
</dbReference>
<dbReference type="GO" id="GO:0003689">
    <property type="term" value="F:DNA clamp loader activity"/>
    <property type="evidence" value="ECO:0007669"/>
    <property type="project" value="InterPro"/>
</dbReference>
<dbReference type="FunFam" id="1.20.272.10:FF:000005">
    <property type="entry name" value="Replication factor C subunit 1"/>
    <property type="match status" value="1"/>
</dbReference>
<dbReference type="InterPro" id="IPR003959">
    <property type="entry name" value="ATPase_AAA_core"/>
</dbReference>
<dbReference type="InterPro" id="IPR003593">
    <property type="entry name" value="AAA+_ATPase"/>
</dbReference>
<dbReference type="Pfam" id="PF08519">
    <property type="entry name" value="RFC1"/>
    <property type="match status" value="1"/>
</dbReference>
<evidence type="ECO:0000256" key="3">
    <source>
        <dbReference type="ARBA" id="ARBA00020401"/>
    </source>
</evidence>
<evidence type="ECO:0000256" key="10">
    <source>
        <dbReference type="ARBA" id="ARBA00076017"/>
    </source>
</evidence>
<dbReference type="InterPro" id="IPR001357">
    <property type="entry name" value="BRCT_dom"/>
</dbReference>
<comment type="similarity">
    <text evidence="2">Belongs to the activator 1 large subunit family.</text>
</comment>
<proteinExistence type="inferred from homology"/>
<dbReference type="Pfam" id="PF00004">
    <property type="entry name" value="AAA"/>
    <property type="match status" value="1"/>
</dbReference>
<evidence type="ECO:0000256" key="13">
    <source>
        <dbReference type="SAM" id="MobiDB-lite"/>
    </source>
</evidence>
<evidence type="ECO:0000313" key="16">
    <source>
        <dbReference type="EMBL" id="CAF4040835.1"/>
    </source>
</evidence>
<dbReference type="Gene3D" id="3.40.50.300">
    <property type="entry name" value="P-loop containing nucleotide triphosphate hydrolases"/>
    <property type="match status" value="1"/>
</dbReference>
<dbReference type="SMART" id="SM00382">
    <property type="entry name" value="AAA"/>
    <property type="match status" value="1"/>
</dbReference>
<dbReference type="PROSITE" id="PS50172">
    <property type="entry name" value="BRCT"/>
    <property type="match status" value="1"/>
</dbReference>
<dbReference type="AlphaFoldDB" id="A0A814EI48"/>
<accession>A0A814EI48</accession>
<evidence type="ECO:0000259" key="14">
    <source>
        <dbReference type="PROSITE" id="PS50172"/>
    </source>
</evidence>
<dbReference type="InterPro" id="IPR013725">
    <property type="entry name" value="DNA_replication_fac_RFC1_C"/>
</dbReference>
<dbReference type="GO" id="GO:0006281">
    <property type="term" value="P:DNA repair"/>
    <property type="evidence" value="ECO:0007669"/>
    <property type="project" value="InterPro"/>
</dbReference>
<dbReference type="Pfam" id="PF25361">
    <property type="entry name" value="AAA_lid_RFC1"/>
    <property type="match status" value="1"/>
</dbReference>
<reference evidence="15" key="1">
    <citation type="submission" date="2021-02" db="EMBL/GenBank/DDBJ databases">
        <authorList>
            <person name="Nowell W R."/>
        </authorList>
    </citation>
    <scope>NUCLEOTIDE SEQUENCE</scope>
</reference>
<dbReference type="Gene3D" id="1.20.272.10">
    <property type="match status" value="1"/>
</dbReference>
<evidence type="ECO:0000256" key="2">
    <source>
        <dbReference type="ARBA" id="ARBA00006116"/>
    </source>
</evidence>
<evidence type="ECO:0000313" key="15">
    <source>
        <dbReference type="EMBL" id="CAF0967651.1"/>
    </source>
</evidence>
<evidence type="ECO:0000256" key="11">
    <source>
        <dbReference type="ARBA" id="ARBA00078526"/>
    </source>
</evidence>
<dbReference type="InterPro" id="IPR027417">
    <property type="entry name" value="P-loop_NTPase"/>
</dbReference>
<dbReference type="EMBL" id="CAJOBH010005961">
    <property type="protein sequence ID" value="CAF4040835.1"/>
    <property type="molecule type" value="Genomic_DNA"/>
</dbReference>
<comment type="subcellular location">
    <subcellularLocation>
        <location evidence="1">Nucleus</location>
    </subcellularLocation>
</comment>
<evidence type="ECO:0000256" key="4">
    <source>
        <dbReference type="ARBA" id="ARBA00022553"/>
    </source>
</evidence>
<dbReference type="Pfam" id="PF00533">
    <property type="entry name" value="BRCT"/>
    <property type="match status" value="1"/>
</dbReference>
<comment type="caution">
    <text evidence="15">The sequence shown here is derived from an EMBL/GenBank/DDBJ whole genome shotgun (WGS) entry which is preliminary data.</text>
</comment>
<dbReference type="InterPro" id="IPR008921">
    <property type="entry name" value="DNA_pol3_clamp-load_cplx_C"/>
</dbReference>
<evidence type="ECO:0000256" key="7">
    <source>
        <dbReference type="ARBA" id="ARBA00022840"/>
    </source>
</evidence>
<dbReference type="GO" id="GO:0005663">
    <property type="term" value="C:DNA replication factor C complex"/>
    <property type="evidence" value="ECO:0007669"/>
    <property type="project" value="InterPro"/>
</dbReference>
<dbReference type="GO" id="GO:0016887">
    <property type="term" value="F:ATP hydrolysis activity"/>
    <property type="evidence" value="ECO:0007669"/>
    <property type="project" value="InterPro"/>
</dbReference>
<keyword evidence="6" id="KW-0547">Nucleotide-binding</keyword>
<dbReference type="InterPro" id="IPR012178">
    <property type="entry name" value="RFC1"/>
</dbReference>
<dbReference type="GO" id="GO:0006260">
    <property type="term" value="P:DNA replication"/>
    <property type="evidence" value="ECO:0007669"/>
    <property type="project" value="UniProtKB-KW"/>
</dbReference>
<dbReference type="Proteomes" id="UP000663855">
    <property type="component" value="Unassembled WGS sequence"/>
</dbReference>
<dbReference type="GO" id="GO:0005634">
    <property type="term" value="C:nucleus"/>
    <property type="evidence" value="ECO:0007669"/>
    <property type="project" value="UniProtKB-SubCell"/>
</dbReference>
<dbReference type="FunFam" id="3.40.50.300:FF:000395">
    <property type="entry name" value="Replication factor C subunit 1"/>
    <property type="match status" value="1"/>
</dbReference>
<dbReference type="GO" id="GO:0003677">
    <property type="term" value="F:DNA binding"/>
    <property type="evidence" value="ECO:0007669"/>
    <property type="project" value="UniProtKB-KW"/>
</dbReference>
<dbReference type="SUPFAM" id="SSF52113">
    <property type="entry name" value="BRCT domain"/>
    <property type="match status" value="1"/>
</dbReference>
<protein>
    <recommendedName>
        <fullName evidence="3">Replication factor C subunit 1</fullName>
    </recommendedName>
    <alternativeName>
        <fullName evidence="11">Activator 1 140 kDa subunit</fullName>
    </alternativeName>
    <alternativeName>
        <fullName evidence="12">Activator 1 subunit 1</fullName>
    </alternativeName>
    <alternativeName>
        <fullName evidence="10">Replication factor C large subunit</fullName>
    </alternativeName>
</protein>
<dbReference type="PIRSF" id="PIRSF036578">
    <property type="entry name" value="RFC1"/>
    <property type="match status" value="1"/>
</dbReference>
<gene>
    <name evidence="16" type="ORF">BYL167_LOCUS15871</name>
    <name evidence="15" type="ORF">CJN711_LOCUS714</name>
</gene>
<feature type="domain" description="BRCT" evidence="14">
    <location>
        <begin position="101"/>
        <end position="181"/>
    </location>
</feature>
<dbReference type="EMBL" id="CAJNOV010000049">
    <property type="protein sequence ID" value="CAF0967651.1"/>
    <property type="molecule type" value="Genomic_DNA"/>
</dbReference>
<dbReference type="FunFam" id="3.40.50.10190:FF:000001">
    <property type="entry name" value="Replication factor C subunit 1"/>
    <property type="match status" value="1"/>
</dbReference>
<evidence type="ECO:0000256" key="5">
    <source>
        <dbReference type="ARBA" id="ARBA00022705"/>
    </source>
</evidence>
<dbReference type="Gene3D" id="1.10.8.60">
    <property type="match status" value="1"/>
</dbReference>
<dbReference type="PANTHER" id="PTHR23389">
    <property type="entry name" value="CHROMOSOME TRANSMISSION FIDELITY FACTOR 18"/>
    <property type="match status" value="1"/>
</dbReference>
<evidence type="ECO:0000256" key="6">
    <source>
        <dbReference type="ARBA" id="ARBA00022741"/>
    </source>
</evidence>
<dbReference type="InterPro" id="IPR036420">
    <property type="entry name" value="BRCT_dom_sf"/>
</dbReference>
<evidence type="ECO:0000256" key="1">
    <source>
        <dbReference type="ARBA" id="ARBA00004123"/>
    </source>
</evidence>
<keyword evidence="5" id="KW-0235">DNA replication</keyword>
<feature type="region of interest" description="Disordered" evidence="13">
    <location>
        <begin position="46"/>
        <end position="65"/>
    </location>
</feature>
<evidence type="ECO:0000256" key="8">
    <source>
        <dbReference type="ARBA" id="ARBA00023125"/>
    </source>
</evidence>
<dbReference type="SMART" id="SM00292">
    <property type="entry name" value="BRCT"/>
    <property type="match status" value="1"/>
</dbReference>
<feature type="compositionally biased region" description="Low complexity" evidence="13">
    <location>
        <begin position="193"/>
        <end position="219"/>
    </location>
</feature>
<dbReference type="Proteomes" id="UP000681967">
    <property type="component" value="Unassembled WGS sequence"/>
</dbReference>
<name>A0A814EI48_9BILA</name>
<feature type="region of interest" description="Disordered" evidence="13">
    <location>
        <begin position="180"/>
        <end position="228"/>
    </location>
</feature>
<dbReference type="Gene3D" id="3.40.50.10190">
    <property type="entry name" value="BRCT domain"/>
    <property type="match status" value="1"/>
</dbReference>
<dbReference type="PANTHER" id="PTHR23389:SF6">
    <property type="entry name" value="REPLICATION FACTOR C SUBUNIT 1"/>
    <property type="match status" value="1"/>
</dbReference>
<evidence type="ECO:0000256" key="9">
    <source>
        <dbReference type="ARBA" id="ARBA00023242"/>
    </source>
</evidence>
<sequence length="786" mass="89271">MTDIRSFFKKVSTANKKRTRDDPVDHEEITSTAKLEQKLSTKISKEKVVSQTKTNINTTPPKKMKTKEIDPIEKKKRFENYKSFINRGGPDAPGSKTIPDGEKNCLKNLTFVISGILESLERDECKNLIEKYGGRVTVALSGKTNYLIAGREPSEGKLNKARATKVAVISEDDLLELIQTRPGDEVTPKKKVSTTSESSSTQLKRKSSSTVSKSTDPSPMKIQKQSDDESNLLWADKYKPQTIKNLIGQQGEKSCVQKLIIWLRDWYKHHGVSDEKVKAKSSFGFNRNENPAMFKAALLSGPPGIGKTTAAQLVCQHLNYEYIEKNASDQRSKKSMTNLSSDTYSVVNLANKSATISKYVLIMDEVDGVAGNEDRGGVQELISLIKRSRIPIICICNDRQHKKIRSLASYCYDLRFYRPTIVQIRARMLTILHRENIENIKEDVLDEIIQSCNQDIRQTIHSLNLWSTHGTTNANKLAAKMIEKTTNTNPFELCRLSFSDELREKSLSDKSDIFFYDYQLMPLLIQENYLQCQPHLATSNNQKRTLTNLDHLNLISKAADSIALGDVCSQMIFSKNDSWSLLPYQSIFSTVAPCSYVRGHFRGMANFSSYFGQRSRANKNARVLNEIEKHICLKVASINKQEFNLDYLTYLNQALLTPLKMASQDKGVEQCISLLDDYYLNRDDFQTIIELNTWSKTGRNLYEQLDAQTKSLLTRTYNKTNHRTPYAIVDIKKLKKSKGLMGEESDEEQGEEASVIIDENTIEEDAMIKIAKNREINKPTKKSRNK</sequence>
<dbReference type="SUPFAM" id="SSF48019">
    <property type="entry name" value="post-AAA+ oligomerization domain-like"/>
    <property type="match status" value="1"/>
</dbReference>
<evidence type="ECO:0000256" key="12">
    <source>
        <dbReference type="ARBA" id="ARBA00080382"/>
    </source>
</evidence>
<feature type="compositionally biased region" description="Low complexity" evidence="13">
    <location>
        <begin position="52"/>
        <end position="61"/>
    </location>
</feature>
<keyword evidence="4" id="KW-0597">Phosphoprotein</keyword>
<dbReference type="SUPFAM" id="SSF52540">
    <property type="entry name" value="P-loop containing nucleoside triphosphate hydrolases"/>
    <property type="match status" value="1"/>
</dbReference>
<evidence type="ECO:0000313" key="17">
    <source>
        <dbReference type="Proteomes" id="UP000663855"/>
    </source>
</evidence>
<dbReference type="GO" id="GO:0005524">
    <property type="term" value="F:ATP binding"/>
    <property type="evidence" value="ECO:0007669"/>
    <property type="project" value="UniProtKB-KW"/>
</dbReference>
<keyword evidence="8" id="KW-0238">DNA-binding</keyword>
<keyword evidence="7" id="KW-0067">ATP-binding</keyword>
<keyword evidence="9" id="KW-0539">Nucleus</keyword>
<organism evidence="15 17">
    <name type="scientific">Rotaria magnacalcarata</name>
    <dbReference type="NCBI Taxonomy" id="392030"/>
    <lineage>
        <taxon>Eukaryota</taxon>
        <taxon>Metazoa</taxon>
        <taxon>Spiralia</taxon>
        <taxon>Gnathifera</taxon>
        <taxon>Rotifera</taxon>
        <taxon>Eurotatoria</taxon>
        <taxon>Bdelloidea</taxon>
        <taxon>Philodinida</taxon>
        <taxon>Philodinidae</taxon>
        <taxon>Rotaria</taxon>
    </lineage>
</organism>